<comment type="subcellular location">
    <subcellularLocation>
        <location evidence="1 7">Cell membrane</location>
        <topology evidence="1 7">Multi-pass membrane protein</topology>
    </subcellularLocation>
</comment>
<protein>
    <submittedName>
        <fullName evidence="10">ABC transporter permease</fullName>
    </submittedName>
</protein>
<keyword evidence="3" id="KW-1003">Cell membrane</keyword>
<evidence type="ECO:0000256" key="4">
    <source>
        <dbReference type="ARBA" id="ARBA00022692"/>
    </source>
</evidence>
<comment type="similarity">
    <text evidence="7">Belongs to the binding-protein-dependent transport system permease family.</text>
</comment>
<proteinExistence type="inferred from homology"/>
<feature type="transmembrane region" description="Helical" evidence="7">
    <location>
        <begin position="94"/>
        <end position="114"/>
    </location>
</feature>
<evidence type="ECO:0000256" key="6">
    <source>
        <dbReference type="ARBA" id="ARBA00023136"/>
    </source>
</evidence>
<evidence type="ECO:0000313" key="10">
    <source>
        <dbReference type="EMBL" id="GAA4550296.1"/>
    </source>
</evidence>
<dbReference type="Proteomes" id="UP001501598">
    <property type="component" value="Unassembled WGS sequence"/>
</dbReference>
<organism evidence="10 11">
    <name type="scientific">Pseudonocardia xishanensis</name>
    <dbReference type="NCBI Taxonomy" id="630995"/>
    <lineage>
        <taxon>Bacteria</taxon>
        <taxon>Bacillati</taxon>
        <taxon>Actinomycetota</taxon>
        <taxon>Actinomycetes</taxon>
        <taxon>Pseudonocardiales</taxon>
        <taxon>Pseudonocardiaceae</taxon>
        <taxon>Pseudonocardia</taxon>
    </lineage>
</organism>
<evidence type="ECO:0000256" key="2">
    <source>
        <dbReference type="ARBA" id="ARBA00022448"/>
    </source>
</evidence>
<feature type="transmembrane region" description="Helical" evidence="7">
    <location>
        <begin position="216"/>
        <end position="237"/>
    </location>
</feature>
<comment type="caution">
    <text evidence="10">The sequence shown here is derived from an EMBL/GenBank/DDBJ whole genome shotgun (WGS) entry which is preliminary data.</text>
</comment>
<evidence type="ECO:0000256" key="3">
    <source>
        <dbReference type="ARBA" id="ARBA00022475"/>
    </source>
</evidence>
<dbReference type="Gene3D" id="1.10.3720.10">
    <property type="entry name" value="MetI-like"/>
    <property type="match status" value="1"/>
</dbReference>
<dbReference type="PANTHER" id="PTHR30151">
    <property type="entry name" value="ALKANE SULFONATE ABC TRANSPORTER-RELATED, MEMBRANE SUBUNIT"/>
    <property type="match status" value="1"/>
</dbReference>
<reference evidence="11" key="1">
    <citation type="journal article" date="2019" name="Int. J. Syst. Evol. Microbiol.">
        <title>The Global Catalogue of Microorganisms (GCM) 10K type strain sequencing project: providing services to taxonomists for standard genome sequencing and annotation.</title>
        <authorList>
            <consortium name="The Broad Institute Genomics Platform"/>
            <consortium name="The Broad Institute Genome Sequencing Center for Infectious Disease"/>
            <person name="Wu L."/>
            <person name="Ma J."/>
        </authorList>
    </citation>
    <scope>NUCLEOTIDE SEQUENCE [LARGE SCALE GENOMIC DNA]</scope>
    <source>
        <strain evidence="11">JCM 17906</strain>
    </source>
</reference>
<accession>A0ABP8RWY7</accession>
<dbReference type="SUPFAM" id="SSF161098">
    <property type="entry name" value="MetI-like"/>
    <property type="match status" value="1"/>
</dbReference>
<dbReference type="Pfam" id="PF00528">
    <property type="entry name" value="BPD_transp_1"/>
    <property type="match status" value="1"/>
</dbReference>
<keyword evidence="6 7" id="KW-0472">Membrane</keyword>
<feature type="region of interest" description="Disordered" evidence="8">
    <location>
        <begin position="1"/>
        <end position="35"/>
    </location>
</feature>
<evidence type="ECO:0000256" key="1">
    <source>
        <dbReference type="ARBA" id="ARBA00004651"/>
    </source>
</evidence>
<evidence type="ECO:0000256" key="8">
    <source>
        <dbReference type="SAM" id="MobiDB-lite"/>
    </source>
</evidence>
<dbReference type="EMBL" id="BAABGT010000056">
    <property type="protein sequence ID" value="GAA4550296.1"/>
    <property type="molecule type" value="Genomic_DNA"/>
</dbReference>
<keyword evidence="5 7" id="KW-1133">Transmembrane helix</keyword>
<evidence type="ECO:0000259" key="9">
    <source>
        <dbReference type="PROSITE" id="PS50928"/>
    </source>
</evidence>
<feature type="domain" description="ABC transmembrane type-1" evidence="9">
    <location>
        <begin position="87"/>
        <end position="267"/>
    </location>
</feature>
<dbReference type="InterPro" id="IPR000515">
    <property type="entry name" value="MetI-like"/>
</dbReference>
<feature type="transmembrane region" description="Helical" evidence="7">
    <location>
        <begin position="126"/>
        <end position="146"/>
    </location>
</feature>
<keyword evidence="2 7" id="KW-0813">Transport</keyword>
<feature type="transmembrane region" description="Helical" evidence="7">
    <location>
        <begin position="152"/>
        <end position="172"/>
    </location>
</feature>
<evidence type="ECO:0000256" key="7">
    <source>
        <dbReference type="RuleBase" id="RU363032"/>
    </source>
</evidence>
<sequence length="284" mass="31363">MTSMEQRNGPPAAEAALTGRGDTGRPDPKSARSRPRRHKWVTLVVAAVLSLALMQLASLQFPPYIVPGLPTVLATTWELLTQQSGQMFGTLVRFFLAMLAAMAGGWLIGLVMALQRRLGELGEAMTRIVLATPALSITLFVVLWFRDVEIRVFLVALVIAMPFYVVAVYEGVKSIDHELVEAVRQFRPTRRQMFSMVLLPHSIADVIMATKSVAGFTLRIVVFAEAIAATSGVGYSMSQAQGSFRTDQIFAWTIILVVFNFLLMAALERAERVLLRWRPENAVG</sequence>
<name>A0ABP8RWY7_9PSEU</name>
<dbReference type="PANTHER" id="PTHR30151:SF0">
    <property type="entry name" value="ABC TRANSPORTER PERMEASE PROTEIN MJ0413-RELATED"/>
    <property type="match status" value="1"/>
</dbReference>
<evidence type="ECO:0000313" key="11">
    <source>
        <dbReference type="Proteomes" id="UP001501598"/>
    </source>
</evidence>
<evidence type="ECO:0000256" key="5">
    <source>
        <dbReference type="ARBA" id="ARBA00022989"/>
    </source>
</evidence>
<keyword evidence="11" id="KW-1185">Reference proteome</keyword>
<dbReference type="InterPro" id="IPR035906">
    <property type="entry name" value="MetI-like_sf"/>
</dbReference>
<feature type="transmembrane region" description="Helical" evidence="7">
    <location>
        <begin position="249"/>
        <end position="267"/>
    </location>
</feature>
<dbReference type="PROSITE" id="PS50928">
    <property type="entry name" value="ABC_TM1"/>
    <property type="match status" value="1"/>
</dbReference>
<keyword evidence="4 7" id="KW-0812">Transmembrane</keyword>
<dbReference type="CDD" id="cd06261">
    <property type="entry name" value="TM_PBP2"/>
    <property type="match status" value="1"/>
</dbReference>
<feature type="transmembrane region" description="Helical" evidence="7">
    <location>
        <begin position="40"/>
        <end position="61"/>
    </location>
</feature>
<gene>
    <name evidence="10" type="ORF">GCM10023175_40120</name>
</gene>